<dbReference type="InterPro" id="IPR036856">
    <property type="entry name" value="Ald_Oxase/Xan_DH_a/b_sf"/>
</dbReference>
<dbReference type="RefSeq" id="WP_285669899.1">
    <property type="nucleotide sequence ID" value="NZ_BSYI01000002.1"/>
</dbReference>
<dbReference type="SMART" id="SM01008">
    <property type="entry name" value="Ald_Xan_dh_C"/>
    <property type="match status" value="1"/>
</dbReference>
<dbReference type="PANTHER" id="PTHR11908">
    <property type="entry name" value="XANTHINE DEHYDROGENASE"/>
    <property type="match status" value="1"/>
</dbReference>
<dbReference type="Gene3D" id="3.90.1170.50">
    <property type="entry name" value="Aldehyde oxidase/xanthine dehydrogenase, a/b hammerhead"/>
    <property type="match status" value="1"/>
</dbReference>
<keyword evidence="2" id="KW-0560">Oxidoreductase</keyword>
<dbReference type="Proteomes" id="UP001239909">
    <property type="component" value="Unassembled WGS sequence"/>
</dbReference>
<accession>A0ABQ6LGA8</accession>
<keyword evidence="1" id="KW-0500">Molybdenum</keyword>
<dbReference type="Gene3D" id="3.30.365.10">
    <property type="entry name" value="Aldehyde oxidase/xanthine dehydrogenase, molybdopterin binding domain"/>
    <property type="match status" value="4"/>
</dbReference>
<dbReference type="InterPro" id="IPR008274">
    <property type="entry name" value="AldOxase/xan_DH_MoCoBD1"/>
</dbReference>
<evidence type="ECO:0000256" key="1">
    <source>
        <dbReference type="ARBA" id="ARBA00022505"/>
    </source>
</evidence>
<dbReference type="InterPro" id="IPR046867">
    <property type="entry name" value="AldOxase/xan_DH_MoCoBD2"/>
</dbReference>
<dbReference type="SUPFAM" id="SSF54665">
    <property type="entry name" value="CO dehydrogenase molybdoprotein N-domain-like"/>
    <property type="match status" value="1"/>
</dbReference>
<dbReference type="EMBL" id="BSYI01000002">
    <property type="protein sequence ID" value="GMG81245.1"/>
    <property type="molecule type" value="Genomic_DNA"/>
</dbReference>
<dbReference type="Pfam" id="PF02738">
    <property type="entry name" value="MoCoBD_1"/>
    <property type="match status" value="1"/>
</dbReference>
<evidence type="ECO:0000313" key="5">
    <source>
        <dbReference type="Proteomes" id="UP001239909"/>
    </source>
</evidence>
<evidence type="ECO:0000256" key="2">
    <source>
        <dbReference type="ARBA" id="ARBA00023002"/>
    </source>
</evidence>
<name>A0ABQ6LGA8_9RHOB</name>
<organism evidence="4 5">
    <name type="scientific">Paralimibaculum aggregatum</name>
    <dbReference type="NCBI Taxonomy" id="3036245"/>
    <lineage>
        <taxon>Bacteria</taxon>
        <taxon>Pseudomonadati</taxon>
        <taxon>Pseudomonadota</taxon>
        <taxon>Alphaproteobacteria</taxon>
        <taxon>Rhodobacterales</taxon>
        <taxon>Paracoccaceae</taxon>
        <taxon>Paralimibaculum</taxon>
    </lineage>
</organism>
<dbReference type="PANTHER" id="PTHR11908:SF132">
    <property type="entry name" value="ALDEHYDE OXIDASE 1-RELATED"/>
    <property type="match status" value="1"/>
</dbReference>
<evidence type="ECO:0000259" key="3">
    <source>
        <dbReference type="SMART" id="SM01008"/>
    </source>
</evidence>
<evidence type="ECO:0000313" key="4">
    <source>
        <dbReference type="EMBL" id="GMG81245.1"/>
    </source>
</evidence>
<gene>
    <name evidence="4" type="ORF">LNKW23_04570</name>
</gene>
<feature type="domain" description="Aldehyde oxidase/xanthine dehydrogenase a/b hammerhead" evidence="3">
    <location>
        <begin position="19"/>
        <end position="134"/>
    </location>
</feature>
<keyword evidence="5" id="KW-1185">Reference proteome</keyword>
<dbReference type="Pfam" id="PF20256">
    <property type="entry name" value="MoCoBD_2"/>
    <property type="match status" value="1"/>
</dbReference>
<protein>
    <submittedName>
        <fullName evidence="4">Xanthine dehydrogenase family protein molybdopterin-binding subunit</fullName>
    </submittedName>
</protein>
<dbReference type="InterPro" id="IPR000674">
    <property type="entry name" value="Ald_Oxase/Xan_DH_a/b"/>
</dbReference>
<dbReference type="SUPFAM" id="SSF56003">
    <property type="entry name" value="Molybdenum cofactor-binding domain"/>
    <property type="match status" value="1"/>
</dbReference>
<dbReference type="Pfam" id="PF01315">
    <property type="entry name" value="Ald_Xan_dh_C"/>
    <property type="match status" value="1"/>
</dbReference>
<comment type="caution">
    <text evidence="4">The sequence shown here is derived from an EMBL/GenBank/DDBJ whole genome shotgun (WGS) entry which is preliminary data.</text>
</comment>
<sequence>MKFGIGQPVRRAEDDRLVRGRGRYVSDIVLPGQAVAALRRSDVAHGRLRAVAADAARAMPGVLAVYTHADIAGRLVPLGNEFPMDPPPAPVTVPHLADTHVRFVGQPIAFVVAETREAAEAAAEAIEVEIEELPAVVDPLAALAPGAPELHPEAPGNLAYDWHHGDAAEVAAIFAGAAHVVQAGVTNQRVAVAPMEPRAIAVAYDPAGAEGQGRWEAWVGCQGAHGMRGRMAVSLGVAPERIRVRVPDVGGGFGMKLMTHPEYALAALAAKDLGRPVAWVADRSESFLSDAQGRDMRGRVEGAFDAAGRILALRMDTVSGLGAQYSSVGVAVHTVFSAVLLGGMYRVPRIHARVRGAFLNTTPTDAYRGAGRPETIHATERLMDAAARALGLDRAEIRRRNLVTPAMLPHTTDGGFTFDSLDTHAVLDRALAAADWAGFEARRAAEAETHALGIGITYYMERTGGGPVETARVEVTPEGGARIWVGTQSNGQGHATAWAQILHEETGLPFERIALMEGDSDALPAGGGTGGSRSAKMASRVILLAAGEIREKGRALAAEHLEAAPSDIEFDAAASAFRIAGTDRSVSLAALAAEAGGIEGAGAVDGRASTFPNGCHIAEIAIERATGRAALRRYTVVDDFGRLINPEIVAGQVHGGVVQGIGQVLMEAARWDPETGQPLTGSFMDYAMPRAADLPRFAVEFLEVPARTNPLGVKGCGEAGAVGGISATASAVADALAAAGAAPETVEPPYTAETLWRALNRRA</sequence>
<reference evidence="4 5" key="1">
    <citation type="submission" date="2023-04" db="EMBL/GenBank/DDBJ databases">
        <title>Marinoamorphus aggregata gen. nov., sp. Nov., isolate from tissue of brittle star Ophioplocus japonicus.</title>
        <authorList>
            <person name="Kawano K."/>
            <person name="Sawayama S."/>
            <person name="Nakagawa S."/>
        </authorList>
    </citation>
    <scope>NUCLEOTIDE SEQUENCE [LARGE SCALE GENOMIC DNA]</scope>
    <source>
        <strain evidence="4 5">NKW23</strain>
    </source>
</reference>
<proteinExistence type="predicted"/>
<dbReference type="InterPro" id="IPR016208">
    <property type="entry name" value="Ald_Oxase/xanthine_DH-like"/>
</dbReference>
<dbReference type="InterPro" id="IPR037165">
    <property type="entry name" value="AldOxase/xan_DH_Mopterin-bd_sf"/>
</dbReference>